<dbReference type="AlphaFoldDB" id="A0A9D3Z5D2"/>
<organism evidence="1 2">
    <name type="scientific">Dreissena polymorpha</name>
    <name type="common">Zebra mussel</name>
    <name type="synonym">Mytilus polymorpha</name>
    <dbReference type="NCBI Taxonomy" id="45954"/>
    <lineage>
        <taxon>Eukaryota</taxon>
        <taxon>Metazoa</taxon>
        <taxon>Spiralia</taxon>
        <taxon>Lophotrochozoa</taxon>
        <taxon>Mollusca</taxon>
        <taxon>Bivalvia</taxon>
        <taxon>Autobranchia</taxon>
        <taxon>Heteroconchia</taxon>
        <taxon>Euheterodonta</taxon>
        <taxon>Imparidentia</taxon>
        <taxon>Neoheterodontei</taxon>
        <taxon>Myida</taxon>
        <taxon>Dreissenoidea</taxon>
        <taxon>Dreissenidae</taxon>
        <taxon>Dreissena</taxon>
    </lineage>
</organism>
<reference evidence="1" key="2">
    <citation type="submission" date="2020-11" db="EMBL/GenBank/DDBJ databases">
        <authorList>
            <person name="McCartney M.A."/>
            <person name="Auch B."/>
            <person name="Kono T."/>
            <person name="Mallez S."/>
            <person name="Becker A."/>
            <person name="Gohl D.M."/>
            <person name="Silverstein K.A.T."/>
            <person name="Koren S."/>
            <person name="Bechman K.B."/>
            <person name="Herman A."/>
            <person name="Abrahante J.E."/>
            <person name="Garbe J."/>
        </authorList>
    </citation>
    <scope>NUCLEOTIDE SEQUENCE</scope>
    <source>
        <strain evidence="1">Duluth1</strain>
        <tissue evidence="1">Whole animal</tissue>
    </source>
</reference>
<name>A0A9D3Z5D2_DREPO</name>
<keyword evidence="2" id="KW-1185">Reference proteome</keyword>
<evidence type="ECO:0000313" key="2">
    <source>
        <dbReference type="Proteomes" id="UP000828390"/>
    </source>
</evidence>
<accession>A0A9D3Z5D2</accession>
<reference evidence="1" key="1">
    <citation type="journal article" date="2019" name="bioRxiv">
        <title>The Genome of the Zebra Mussel, Dreissena polymorpha: A Resource for Invasive Species Research.</title>
        <authorList>
            <person name="McCartney M.A."/>
            <person name="Auch B."/>
            <person name="Kono T."/>
            <person name="Mallez S."/>
            <person name="Zhang Y."/>
            <person name="Obille A."/>
            <person name="Becker A."/>
            <person name="Abrahante J.E."/>
            <person name="Garbe J."/>
            <person name="Badalamenti J.P."/>
            <person name="Herman A."/>
            <person name="Mangelson H."/>
            <person name="Liachko I."/>
            <person name="Sullivan S."/>
            <person name="Sone E.D."/>
            <person name="Koren S."/>
            <person name="Silverstein K.A.T."/>
            <person name="Beckman K.B."/>
            <person name="Gohl D.M."/>
        </authorList>
    </citation>
    <scope>NUCLEOTIDE SEQUENCE</scope>
    <source>
        <strain evidence="1">Duluth1</strain>
        <tissue evidence="1">Whole animal</tissue>
    </source>
</reference>
<evidence type="ECO:0000313" key="1">
    <source>
        <dbReference type="EMBL" id="KAH3712209.1"/>
    </source>
</evidence>
<sequence>MSTPCTCYGIFSKTCYGVFFTALQRLEEVKFTTMEISFHDSTILDVSMEVVID</sequence>
<gene>
    <name evidence="1" type="ORF">DPMN_071892</name>
</gene>
<comment type="caution">
    <text evidence="1">The sequence shown here is derived from an EMBL/GenBank/DDBJ whole genome shotgun (WGS) entry which is preliminary data.</text>
</comment>
<dbReference type="EMBL" id="JAIWYP010000014">
    <property type="protein sequence ID" value="KAH3712209.1"/>
    <property type="molecule type" value="Genomic_DNA"/>
</dbReference>
<protein>
    <submittedName>
        <fullName evidence="1">Uncharacterized protein</fullName>
    </submittedName>
</protein>
<dbReference type="Proteomes" id="UP000828390">
    <property type="component" value="Unassembled WGS sequence"/>
</dbReference>
<proteinExistence type="predicted"/>